<sequence length="361" mass="40465">MASVNDDYEEDWEPAEPSVSKKSLVSATGGQVYPAESDEYDLTRDVEPTRQEDPVTISVEVPERKVKALDEGFKFVDLKTKVDETTAAGICVLSEEVPTSEGTLSSDGEKVTALPAGGPSPGISDVFTAHHLLDLVRIHGHHYGRQTPPPIPVEISVASKGALRSKVPPKPDIGALQARVAAKRIAEFRGRHEVKAEAERALESAWTQKRREIRRSNDVMHKALGVAGLSAQDHLRIAQRRRKQETREKEIVASLERQNRWYNSIPKRPLRSPHHARELQLQLVREKREWEHRLQLKQKSIRANQLELRQKAQSIIAKSSGAYVRGSYLLQVTHHTIKTHNQPPPNDQKDIAADQKDIAAE</sequence>
<dbReference type="AlphaFoldDB" id="A0A8T1WJU0"/>
<proteinExistence type="predicted"/>
<dbReference type="Proteomes" id="UP000694044">
    <property type="component" value="Unassembled WGS sequence"/>
</dbReference>
<evidence type="ECO:0000313" key="2">
    <source>
        <dbReference type="EMBL" id="KAG7392664.1"/>
    </source>
</evidence>
<reference evidence="2" key="1">
    <citation type="submission" date="2021-02" db="EMBL/GenBank/DDBJ databases">
        <authorList>
            <person name="Palmer J.M."/>
        </authorList>
    </citation>
    <scope>NUCLEOTIDE SEQUENCE</scope>
    <source>
        <strain evidence="2">SCRP734</strain>
    </source>
</reference>
<feature type="compositionally biased region" description="Polar residues" evidence="1">
    <location>
        <begin position="20"/>
        <end position="29"/>
    </location>
</feature>
<name>A0A8T1WJU0_9STRA</name>
<dbReference type="OrthoDB" id="100056at2759"/>
<comment type="caution">
    <text evidence="2">The sequence shown here is derived from an EMBL/GenBank/DDBJ whole genome shotgun (WGS) entry which is preliminary data.</text>
</comment>
<gene>
    <name evidence="2" type="ORF">PHYPSEUDO_015052</name>
</gene>
<feature type="region of interest" description="Disordered" evidence="1">
    <location>
        <begin position="1"/>
        <end position="53"/>
    </location>
</feature>
<dbReference type="EMBL" id="JAGDFM010000009">
    <property type="protein sequence ID" value="KAG7392664.1"/>
    <property type="molecule type" value="Genomic_DNA"/>
</dbReference>
<feature type="region of interest" description="Disordered" evidence="1">
    <location>
        <begin position="338"/>
        <end position="361"/>
    </location>
</feature>
<feature type="compositionally biased region" description="Basic and acidic residues" evidence="1">
    <location>
        <begin position="347"/>
        <end position="361"/>
    </location>
</feature>
<evidence type="ECO:0000256" key="1">
    <source>
        <dbReference type="SAM" id="MobiDB-lite"/>
    </source>
</evidence>
<organism evidence="2 3">
    <name type="scientific">Phytophthora pseudosyringae</name>
    <dbReference type="NCBI Taxonomy" id="221518"/>
    <lineage>
        <taxon>Eukaryota</taxon>
        <taxon>Sar</taxon>
        <taxon>Stramenopiles</taxon>
        <taxon>Oomycota</taxon>
        <taxon>Peronosporomycetes</taxon>
        <taxon>Peronosporales</taxon>
        <taxon>Peronosporaceae</taxon>
        <taxon>Phytophthora</taxon>
    </lineage>
</organism>
<evidence type="ECO:0000313" key="3">
    <source>
        <dbReference type="Proteomes" id="UP000694044"/>
    </source>
</evidence>
<accession>A0A8T1WJU0</accession>
<feature type="compositionally biased region" description="Acidic residues" evidence="1">
    <location>
        <begin position="1"/>
        <end position="14"/>
    </location>
</feature>
<keyword evidence="3" id="KW-1185">Reference proteome</keyword>
<protein>
    <submittedName>
        <fullName evidence="2">Uncharacterized protein</fullName>
    </submittedName>
</protein>
<feature type="compositionally biased region" description="Basic and acidic residues" evidence="1">
    <location>
        <begin position="41"/>
        <end position="53"/>
    </location>
</feature>